<name>A0A2N3RC08_9BIFI</name>
<dbReference type="Proteomes" id="UP000233731">
    <property type="component" value="Unassembled WGS sequence"/>
</dbReference>
<gene>
    <name evidence="1" type="ORF">CQR44_0577</name>
</gene>
<protein>
    <recommendedName>
        <fullName evidence="3">ComF family protein</fullName>
    </recommendedName>
</protein>
<dbReference type="Gene3D" id="3.40.50.2020">
    <property type="match status" value="1"/>
</dbReference>
<dbReference type="SUPFAM" id="SSF53271">
    <property type="entry name" value="PRTase-like"/>
    <property type="match status" value="1"/>
</dbReference>
<evidence type="ECO:0008006" key="3">
    <source>
        <dbReference type="Google" id="ProtNLM"/>
    </source>
</evidence>
<evidence type="ECO:0000313" key="2">
    <source>
        <dbReference type="Proteomes" id="UP000233731"/>
    </source>
</evidence>
<dbReference type="InterPro" id="IPR029057">
    <property type="entry name" value="PRTase-like"/>
</dbReference>
<dbReference type="EMBL" id="PCHJ01000012">
    <property type="protein sequence ID" value="PKV10025.1"/>
    <property type="molecule type" value="Genomic_DNA"/>
</dbReference>
<reference evidence="1 2" key="1">
    <citation type="submission" date="2017-10" db="EMBL/GenBank/DDBJ databases">
        <title>Bifidobacterium genomics.</title>
        <authorList>
            <person name="Lugli G.A."/>
            <person name="Milani C."/>
            <person name="Mancabelli L."/>
        </authorList>
    </citation>
    <scope>NUCLEOTIDE SEQUENCE [LARGE SCALE GENOMIC DNA]</scope>
    <source>
        <strain evidence="1 2">1460B</strain>
    </source>
</reference>
<sequence length="268" mass="30387">MIGLDDQKLRLDRLLQWKTSSYLKPVIYHSKHDNICATCGGFKQNQYDRCWSCNQTLREAQRRQCQNQLADQIACGFYAVEDWEQTYKVIRDYKEQLPSAKEHRTIVASILALHILGHLSCIGVQANTPVTAWAVIPSTKNSKRYGQDHPLHQLVAKLIPFLPEVRLQANKAKTRSLDGEAFSIASPVRASCLHHVLLIDDSWVTGSTAQSASICLKEASASRVSIYCVTRIADESFIKSLGPSLLKDFINGDHYTRGWCPWRRCVER</sequence>
<accession>A0A2N3RC08</accession>
<comment type="caution">
    <text evidence="1">The sequence shown here is derived from an EMBL/GenBank/DDBJ whole genome shotgun (WGS) entry which is preliminary data.</text>
</comment>
<dbReference type="RefSeq" id="WP_143243354.1">
    <property type="nucleotide sequence ID" value="NZ_PCHJ01000012.1"/>
</dbReference>
<dbReference type="InterPro" id="IPR000836">
    <property type="entry name" value="PRTase_dom"/>
</dbReference>
<evidence type="ECO:0000313" key="1">
    <source>
        <dbReference type="EMBL" id="PKV10025.1"/>
    </source>
</evidence>
<dbReference type="CDD" id="cd06223">
    <property type="entry name" value="PRTases_typeI"/>
    <property type="match status" value="1"/>
</dbReference>
<dbReference type="AlphaFoldDB" id="A0A2N3RC08"/>
<proteinExistence type="predicted"/>
<organism evidence="1 2">
    <name type="scientific">Bifidobacterium asteroides</name>
    <dbReference type="NCBI Taxonomy" id="1684"/>
    <lineage>
        <taxon>Bacteria</taxon>
        <taxon>Bacillati</taxon>
        <taxon>Actinomycetota</taxon>
        <taxon>Actinomycetes</taxon>
        <taxon>Bifidobacteriales</taxon>
        <taxon>Bifidobacteriaceae</taxon>
        <taxon>Bifidobacterium</taxon>
    </lineage>
</organism>